<accession>A0A9P4NP73</accession>
<organism evidence="1 2">
    <name type="scientific">Tothia fuscella</name>
    <dbReference type="NCBI Taxonomy" id="1048955"/>
    <lineage>
        <taxon>Eukaryota</taxon>
        <taxon>Fungi</taxon>
        <taxon>Dikarya</taxon>
        <taxon>Ascomycota</taxon>
        <taxon>Pezizomycotina</taxon>
        <taxon>Dothideomycetes</taxon>
        <taxon>Pleosporomycetidae</taxon>
        <taxon>Venturiales</taxon>
        <taxon>Cylindrosympodiaceae</taxon>
        <taxon>Tothia</taxon>
    </lineage>
</organism>
<name>A0A9P4NP73_9PEZI</name>
<evidence type="ECO:0000313" key="1">
    <source>
        <dbReference type="EMBL" id="KAF2428786.1"/>
    </source>
</evidence>
<gene>
    <name evidence="1" type="ORF">EJ08DRAFT_319688</name>
</gene>
<keyword evidence="2" id="KW-1185">Reference proteome</keyword>
<sequence length="151" mass="17342">MPSLCALNSCTPCVMSASVSFYGLSGYWCSWRRSNLNLDGKIYPHILRGAFIYQSTRCFHHLLPSSYLSSHCLFSYQRSSANFLTRPVVQISSTIRMNRKPVIQPHTSNKMILRCAYMSDLYLFLIECPKNKLRLVGLMFWALGMNLRVTT</sequence>
<reference evidence="1" key="1">
    <citation type="journal article" date="2020" name="Stud. Mycol.">
        <title>101 Dothideomycetes genomes: a test case for predicting lifestyles and emergence of pathogens.</title>
        <authorList>
            <person name="Haridas S."/>
            <person name="Albert R."/>
            <person name="Binder M."/>
            <person name="Bloem J."/>
            <person name="Labutti K."/>
            <person name="Salamov A."/>
            <person name="Andreopoulos B."/>
            <person name="Baker S."/>
            <person name="Barry K."/>
            <person name="Bills G."/>
            <person name="Bluhm B."/>
            <person name="Cannon C."/>
            <person name="Castanera R."/>
            <person name="Culley D."/>
            <person name="Daum C."/>
            <person name="Ezra D."/>
            <person name="Gonzalez J."/>
            <person name="Henrissat B."/>
            <person name="Kuo A."/>
            <person name="Liang C."/>
            <person name="Lipzen A."/>
            <person name="Lutzoni F."/>
            <person name="Magnuson J."/>
            <person name="Mondo S."/>
            <person name="Nolan M."/>
            <person name="Ohm R."/>
            <person name="Pangilinan J."/>
            <person name="Park H.-J."/>
            <person name="Ramirez L."/>
            <person name="Alfaro M."/>
            <person name="Sun H."/>
            <person name="Tritt A."/>
            <person name="Yoshinaga Y."/>
            <person name="Zwiers L.-H."/>
            <person name="Turgeon B."/>
            <person name="Goodwin S."/>
            <person name="Spatafora J."/>
            <person name="Crous P."/>
            <person name="Grigoriev I."/>
        </authorList>
    </citation>
    <scope>NUCLEOTIDE SEQUENCE</scope>
    <source>
        <strain evidence="1">CBS 130266</strain>
    </source>
</reference>
<comment type="caution">
    <text evidence="1">The sequence shown here is derived from an EMBL/GenBank/DDBJ whole genome shotgun (WGS) entry which is preliminary data.</text>
</comment>
<proteinExistence type="predicted"/>
<evidence type="ECO:0000313" key="2">
    <source>
        <dbReference type="Proteomes" id="UP000800235"/>
    </source>
</evidence>
<protein>
    <submittedName>
        <fullName evidence="1">Uncharacterized protein</fullName>
    </submittedName>
</protein>
<dbReference type="Proteomes" id="UP000800235">
    <property type="component" value="Unassembled WGS sequence"/>
</dbReference>
<dbReference type="EMBL" id="MU007053">
    <property type="protein sequence ID" value="KAF2428786.1"/>
    <property type="molecule type" value="Genomic_DNA"/>
</dbReference>
<dbReference type="AlphaFoldDB" id="A0A9P4NP73"/>